<proteinExistence type="predicted"/>
<name>A0A1G2HF57_9BACT</name>
<gene>
    <name evidence="3" type="ORF">A2919_01180</name>
</gene>
<reference evidence="3 4" key="1">
    <citation type="journal article" date="2016" name="Nat. Commun.">
        <title>Thousands of microbial genomes shed light on interconnected biogeochemical processes in an aquifer system.</title>
        <authorList>
            <person name="Anantharaman K."/>
            <person name="Brown C.T."/>
            <person name="Hug L.A."/>
            <person name="Sharon I."/>
            <person name="Castelle C.J."/>
            <person name="Probst A.J."/>
            <person name="Thomas B.C."/>
            <person name="Singh A."/>
            <person name="Wilkins M.J."/>
            <person name="Karaoz U."/>
            <person name="Brodie E.L."/>
            <person name="Williams K.H."/>
            <person name="Hubbard S.S."/>
            <person name="Banfield J.F."/>
        </authorList>
    </citation>
    <scope>NUCLEOTIDE SEQUENCE [LARGE SCALE GENOMIC DNA]</scope>
</reference>
<dbReference type="AlphaFoldDB" id="A0A1G2HF57"/>
<keyword evidence="2" id="KW-0732">Signal</keyword>
<protein>
    <recommendedName>
        <fullName evidence="5">DUF5667 domain-containing protein</fullName>
    </recommendedName>
</protein>
<dbReference type="EMBL" id="MHOH01000006">
    <property type="protein sequence ID" value="OGZ61122.1"/>
    <property type="molecule type" value="Genomic_DNA"/>
</dbReference>
<feature type="chain" id="PRO_5009583096" description="DUF5667 domain-containing protein" evidence="2">
    <location>
        <begin position="24"/>
        <end position="234"/>
    </location>
</feature>
<evidence type="ECO:0000256" key="1">
    <source>
        <dbReference type="SAM" id="Coils"/>
    </source>
</evidence>
<evidence type="ECO:0008006" key="5">
    <source>
        <dbReference type="Google" id="ProtNLM"/>
    </source>
</evidence>
<evidence type="ECO:0000313" key="4">
    <source>
        <dbReference type="Proteomes" id="UP000178835"/>
    </source>
</evidence>
<accession>A0A1G2HF57</accession>
<keyword evidence="1" id="KW-0175">Coiled coil</keyword>
<feature type="coiled-coil region" evidence="1">
    <location>
        <begin position="25"/>
        <end position="133"/>
    </location>
</feature>
<dbReference type="Proteomes" id="UP000178835">
    <property type="component" value="Unassembled WGS sequence"/>
</dbReference>
<sequence length="234" mass="26568">MKKLFTSFAVLALMAGSFGTSWAHSEEELAQRAEQLERAQELRQQYEAERQEQLERAREIREEMASEMEERRVQMRAELEERLTERAQNRAEQVAKRLNQVNDNVTDAMLNHLSALENALDALVSRIDRLDETSKADLASTITAADDAYARIASARDAVLAQKEKVYTVEIDSIEGAGEAFRAVAQELKEDLRALVADELRPSRDAVRVVFSELKAAIQSAREELEQNEDEDEE</sequence>
<comment type="caution">
    <text evidence="3">The sequence shown here is derived from an EMBL/GenBank/DDBJ whole genome shotgun (WGS) entry which is preliminary data.</text>
</comment>
<organism evidence="3 4">
    <name type="scientific">Candidatus Spechtbacteria bacterium RIFCSPLOWO2_01_FULL_43_12</name>
    <dbReference type="NCBI Taxonomy" id="1802162"/>
    <lineage>
        <taxon>Bacteria</taxon>
        <taxon>Candidatus Spechtiibacteriota</taxon>
    </lineage>
</organism>
<evidence type="ECO:0000256" key="2">
    <source>
        <dbReference type="SAM" id="SignalP"/>
    </source>
</evidence>
<evidence type="ECO:0000313" key="3">
    <source>
        <dbReference type="EMBL" id="OGZ61122.1"/>
    </source>
</evidence>
<feature type="signal peptide" evidence="2">
    <location>
        <begin position="1"/>
        <end position="23"/>
    </location>
</feature>